<proteinExistence type="inferred from homology"/>
<keyword evidence="14" id="KW-0560">Oxidoreductase</keyword>
<dbReference type="InterPro" id="IPR049892">
    <property type="entry name" value="AA9"/>
</dbReference>
<dbReference type="Pfam" id="PF03443">
    <property type="entry name" value="AA9"/>
    <property type="match status" value="1"/>
</dbReference>
<dbReference type="EMBL" id="JPKY01000111">
    <property type="protein sequence ID" value="KFH41895.1"/>
    <property type="molecule type" value="Genomic_DNA"/>
</dbReference>
<dbReference type="STRING" id="857340.A0A086SXR3"/>
<evidence type="ECO:0000256" key="4">
    <source>
        <dbReference type="ARBA" id="ARBA00022729"/>
    </source>
</evidence>
<comment type="cofactor">
    <cofactor evidence="1">
        <name>Cu(2+)</name>
        <dbReference type="ChEBI" id="CHEBI:29036"/>
    </cofactor>
</comment>
<gene>
    <name evidence="14" type="ORF">ACRE_073900</name>
</gene>
<dbReference type="AlphaFoldDB" id="A0A086SXR3"/>
<protein>
    <recommendedName>
        <fullName evidence="11">lytic cellulose monooxygenase (C4-dehydrogenating)</fullName>
        <ecNumber evidence="11">1.14.99.56</ecNumber>
    </recommendedName>
</protein>
<evidence type="ECO:0000256" key="5">
    <source>
        <dbReference type="ARBA" id="ARBA00023001"/>
    </source>
</evidence>
<comment type="catalytic activity">
    <reaction evidence="10">
        <text>[(1-&gt;4)-beta-D-glucosyl]n+m + reduced acceptor + O2 = 4-dehydro-beta-D-glucosyl-[(1-&gt;4)-beta-D-glucosyl]n-1 + [(1-&gt;4)-beta-D-glucosyl]m + acceptor + H2O.</text>
        <dbReference type="EC" id="1.14.99.56"/>
    </reaction>
</comment>
<dbReference type="Gene3D" id="2.70.50.70">
    <property type="match status" value="1"/>
</dbReference>
<evidence type="ECO:0000256" key="7">
    <source>
        <dbReference type="ARBA" id="ARBA00023277"/>
    </source>
</evidence>
<evidence type="ECO:0000256" key="1">
    <source>
        <dbReference type="ARBA" id="ARBA00001973"/>
    </source>
</evidence>
<keyword evidence="8" id="KW-0624">Polysaccharide degradation</keyword>
<keyword evidence="3" id="KW-0964">Secreted</keyword>
<keyword evidence="15" id="KW-1185">Reference proteome</keyword>
<dbReference type="InterPro" id="IPR005103">
    <property type="entry name" value="AA9_LPMO"/>
</dbReference>
<name>A0A086SXR3_HAPC1</name>
<comment type="similarity">
    <text evidence="9">Belongs to the polysaccharide monooxygenase AA9 family.</text>
</comment>
<evidence type="ECO:0000256" key="10">
    <source>
        <dbReference type="ARBA" id="ARBA00045077"/>
    </source>
</evidence>
<dbReference type="GO" id="GO:0004497">
    <property type="term" value="F:monooxygenase activity"/>
    <property type="evidence" value="ECO:0007669"/>
    <property type="project" value="UniProtKB-KW"/>
</dbReference>
<keyword evidence="6" id="KW-1015">Disulfide bond</keyword>
<reference evidence="15" key="1">
    <citation type="journal article" date="2014" name="Genome Announc.">
        <title>Genome sequence and annotation of Acremonium chrysogenum, producer of the beta-lactam antibiotic cephalosporin C.</title>
        <authorList>
            <person name="Terfehr D."/>
            <person name="Dahlmann T.A."/>
            <person name="Specht T."/>
            <person name="Zadra I."/>
            <person name="Kuernsteiner H."/>
            <person name="Kueck U."/>
        </authorList>
    </citation>
    <scope>NUCLEOTIDE SEQUENCE [LARGE SCALE GENOMIC DNA]</scope>
    <source>
        <strain evidence="15">ATCC 11550 / CBS 779.69 / DSM 880 / IAM 14645 / JCM 23072 / IMI 49137</strain>
    </source>
</reference>
<evidence type="ECO:0000313" key="15">
    <source>
        <dbReference type="Proteomes" id="UP000029964"/>
    </source>
</evidence>
<feature type="domain" description="Auxiliary Activity family 9 catalytic" evidence="13">
    <location>
        <begin position="17"/>
        <end position="229"/>
    </location>
</feature>
<keyword evidence="4 12" id="KW-0732">Signal</keyword>
<evidence type="ECO:0000256" key="8">
    <source>
        <dbReference type="ARBA" id="ARBA00023326"/>
    </source>
</evidence>
<evidence type="ECO:0000256" key="3">
    <source>
        <dbReference type="ARBA" id="ARBA00022525"/>
    </source>
</evidence>
<feature type="signal peptide" evidence="12">
    <location>
        <begin position="1"/>
        <end position="16"/>
    </location>
</feature>
<dbReference type="PANTHER" id="PTHR33353">
    <property type="entry name" value="PUTATIVE (AFU_ORTHOLOGUE AFUA_1G12560)-RELATED"/>
    <property type="match status" value="1"/>
</dbReference>
<dbReference type="CDD" id="cd21175">
    <property type="entry name" value="LPMO_AA9"/>
    <property type="match status" value="1"/>
</dbReference>
<dbReference type="EC" id="1.14.99.56" evidence="11"/>
<keyword evidence="5" id="KW-0136">Cellulose degradation</keyword>
<evidence type="ECO:0000256" key="9">
    <source>
        <dbReference type="ARBA" id="ARBA00044502"/>
    </source>
</evidence>
<comment type="subcellular location">
    <subcellularLocation>
        <location evidence="2">Secreted</location>
    </subcellularLocation>
</comment>
<keyword evidence="7" id="KW-0119">Carbohydrate metabolism</keyword>
<evidence type="ECO:0000256" key="6">
    <source>
        <dbReference type="ARBA" id="ARBA00023157"/>
    </source>
</evidence>
<comment type="caution">
    <text evidence="14">The sequence shown here is derived from an EMBL/GenBank/DDBJ whole genome shotgun (WGS) entry which is preliminary data.</text>
</comment>
<evidence type="ECO:0000256" key="12">
    <source>
        <dbReference type="SAM" id="SignalP"/>
    </source>
</evidence>
<dbReference type="HOGENOM" id="CLU_031730_1_3_1"/>
<dbReference type="GO" id="GO:0030245">
    <property type="term" value="P:cellulose catabolic process"/>
    <property type="evidence" value="ECO:0007669"/>
    <property type="project" value="UniProtKB-KW"/>
</dbReference>
<dbReference type="PANTHER" id="PTHR33353:SF34">
    <property type="entry name" value="ENDO-BETA-1,4-GLUCANASE D"/>
    <property type="match status" value="1"/>
</dbReference>
<sequence length="238" mass="25335">MKSLLLTLAGVASVAAHGFVETITVGGTVHTNYNPSVDPYNPNPPARPGWTAHQPDLGFVEPNQASHPDVICHKQATPGKSQIPVRAGDTITVKWNTWPDSHKGPVIDYLANCGGSCTNANKNSLQWFKIAEKGLTNGVWAADELMRNGNTWDITIPSDIAPGNYVLRHEIIALHGAGSPNGAQLYPQCINFEVSGGGSARPGGTVGTSLYRANDPGILFNIYSNPTSYPIPGPPLYK</sequence>
<dbReference type="OrthoDB" id="4849160at2759"/>
<feature type="chain" id="PRO_5001815182" description="lytic cellulose monooxygenase (C4-dehydrogenating)" evidence="12">
    <location>
        <begin position="17"/>
        <end position="238"/>
    </location>
</feature>
<evidence type="ECO:0000256" key="2">
    <source>
        <dbReference type="ARBA" id="ARBA00004613"/>
    </source>
</evidence>
<evidence type="ECO:0000259" key="13">
    <source>
        <dbReference type="Pfam" id="PF03443"/>
    </source>
</evidence>
<accession>A0A086SXR3</accession>
<keyword evidence="14" id="KW-0503">Monooxygenase</keyword>
<dbReference type="GO" id="GO:0005576">
    <property type="term" value="C:extracellular region"/>
    <property type="evidence" value="ECO:0007669"/>
    <property type="project" value="UniProtKB-SubCell"/>
</dbReference>
<evidence type="ECO:0000313" key="14">
    <source>
        <dbReference type="EMBL" id="KFH41895.1"/>
    </source>
</evidence>
<dbReference type="Proteomes" id="UP000029964">
    <property type="component" value="Unassembled WGS sequence"/>
</dbReference>
<evidence type="ECO:0000256" key="11">
    <source>
        <dbReference type="ARBA" id="ARBA00047174"/>
    </source>
</evidence>
<organism evidence="14 15">
    <name type="scientific">Hapsidospora chrysogenum (strain ATCC 11550 / CBS 779.69 / DSM 880 / IAM 14645 / JCM 23072 / IMI 49137)</name>
    <name type="common">Acremonium chrysogenum</name>
    <dbReference type="NCBI Taxonomy" id="857340"/>
    <lineage>
        <taxon>Eukaryota</taxon>
        <taxon>Fungi</taxon>
        <taxon>Dikarya</taxon>
        <taxon>Ascomycota</taxon>
        <taxon>Pezizomycotina</taxon>
        <taxon>Sordariomycetes</taxon>
        <taxon>Hypocreomycetidae</taxon>
        <taxon>Hypocreales</taxon>
        <taxon>Bionectriaceae</taxon>
        <taxon>Hapsidospora</taxon>
    </lineage>
</organism>